<name>A0AC34FXC5_9BILA</name>
<proteinExistence type="predicted"/>
<dbReference type="WBParaSite" id="ES5_v2.g21773.t1">
    <property type="protein sequence ID" value="ES5_v2.g21773.t1"/>
    <property type="gene ID" value="ES5_v2.g21773"/>
</dbReference>
<evidence type="ECO:0000313" key="2">
    <source>
        <dbReference type="WBParaSite" id="ES5_v2.g21773.t1"/>
    </source>
</evidence>
<evidence type="ECO:0000313" key="1">
    <source>
        <dbReference type="Proteomes" id="UP000887579"/>
    </source>
</evidence>
<dbReference type="Proteomes" id="UP000887579">
    <property type="component" value="Unplaced"/>
</dbReference>
<protein>
    <submittedName>
        <fullName evidence="2">Protein kinase domain-containing protein</fullName>
    </submittedName>
</protein>
<organism evidence="1 2">
    <name type="scientific">Panagrolaimus sp. ES5</name>
    <dbReference type="NCBI Taxonomy" id="591445"/>
    <lineage>
        <taxon>Eukaryota</taxon>
        <taxon>Metazoa</taxon>
        <taxon>Ecdysozoa</taxon>
        <taxon>Nematoda</taxon>
        <taxon>Chromadorea</taxon>
        <taxon>Rhabditida</taxon>
        <taxon>Tylenchina</taxon>
        <taxon>Panagrolaimomorpha</taxon>
        <taxon>Panagrolaimoidea</taxon>
        <taxon>Panagrolaimidae</taxon>
        <taxon>Panagrolaimus</taxon>
    </lineage>
</organism>
<sequence>MATKESSLVNQKFGENIDDKNEFSNVSLMSNQKNLNLFYDQKSTTSSRSSDKKSDCNEKIRMEKVLWKKPVDFMDKLPLRLAADIKAFEKTGGIVCLGKCYEYIRQLEKGAFGVVDLMKEHGSNKLVAVKTVEKVTETLGPAVDFDIEYNTMKKLKNLNIFECFSGYITEDRVILILEFCAEGSLQGYIEKESNGIDHEAVLCLFGAQIISGLNYLQQKHVIHRDFKPANILLSNVTAKIAEFGIAKVLTAKGEILHSDVGAAVYKAPEIGIRRYASKEAGMAKKEEFQKLVEEMPERQSAGSDSDGSEDEEDIPPEQNEYPEERIAYYQKNIKNDNFSLNHAGKLFYHTDTVKWTCQRKNKCKGAINGYKIDDHRFFVEGTVPHSARCG</sequence>
<reference evidence="2" key="1">
    <citation type="submission" date="2022-11" db="UniProtKB">
        <authorList>
            <consortium name="WormBaseParasite"/>
        </authorList>
    </citation>
    <scope>IDENTIFICATION</scope>
</reference>
<accession>A0AC34FXC5</accession>